<dbReference type="HOGENOM" id="CLU_036517_1_2_1"/>
<dbReference type="Pfam" id="PF03881">
    <property type="entry name" value="Fructosamin_kin"/>
    <property type="match status" value="1"/>
</dbReference>
<accession>A0A0C3D3J7</accession>
<reference evidence="4" key="2">
    <citation type="submission" date="2015-01" db="EMBL/GenBank/DDBJ databases">
        <title>Evolutionary Origins and Diversification of the Mycorrhizal Mutualists.</title>
        <authorList>
            <consortium name="DOE Joint Genome Institute"/>
            <consortium name="Mycorrhizal Genomics Consortium"/>
            <person name="Kohler A."/>
            <person name="Kuo A."/>
            <person name="Nagy L.G."/>
            <person name="Floudas D."/>
            <person name="Copeland A."/>
            <person name="Barry K.W."/>
            <person name="Cichocki N."/>
            <person name="Veneault-Fourrey C."/>
            <person name="LaButti K."/>
            <person name="Lindquist E.A."/>
            <person name="Lipzen A."/>
            <person name="Lundell T."/>
            <person name="Morin E."/>
            <person name="Murat C."/>
            <person name="Riley R."/>
            <person name="Ohm R."/>
            <person name="Sun H."/>
            <person name="Tunlid A."/>
            <person name="Henrissat B."/>
            <person name="Grigoriev I.V."/>
            <person name="Hibbett D.S."/>
            <person name="Martin F."/>
        </authorList>
    </citation>
    <scope>NUCLEOTIDE SEQUENCE [LARGE SCALE GENOMIC DNA]</scope>
    <source>
        <strain evidence="4">Zn</strain>
    </source>
</reference>
<feature type="non-terminal residue" evidence="3">
    <location>
        <position position="1"/>
    </location>
</feature>
<dbReference type="PANTHER" id="PTHR12149">
    <property type="entry name" value="FRUCTOSAMINE 3 KINASE-RELATED PROTEIN"/>
    <property type="match status" value="1"/>
</dbReference>
<dbReference type="PANTHER" id="PTHR12149:SF8">
    <property type="entry name" value="PROTEIN-RIBULOSAMINE 3-KINASE"/>
    <property type="match status" value="1"/>
</dbReference>
<dbReference type="InterPro" id="IPR011009">
    <property type="entry name" value="Kinase-like_dom_sf"/>
</dbReference>
<name>A0A0C3D3J7_OIDMZ</name>
<dbReference type="AlphaFoldDB" id="A0A0C3D3J7"/>
<organism evidence="3 4">
    <name type="scientific">Oidiodendron maius (strain Zn)</name>
    <dbReference type="NCBI Taxonomy" id="913774"/>
    <lineage>
        <taxon>Eukaryota</taxon>
        <taxon>Fungi</taxon>
        <taxon>Dikarya</taxon>
        <taxon>Ascomycota</taxon>
        <taxon>Pezizomycotina</taxon>
        <taxon>Leotiomycetes</taxon>
        <taxon>Leotiomycetes incertae sedis</taxon>
        <taxon>Myxotrichaceae</taxon>
        <taxon>Oidiodendron</taxon>
    </lineage>
</organism>
<gene>
    <name evidence="3" type="ORF">OIDMADRAFT_132371</name>
</gene>
<proteinExistence type="predicted"/>
<dbReference type="EMBL" id="KN832884">
    <property type="protein sequence ID" value="KIM96497.1"/>
    <property type="molecule type" value="Genomic_DNA"/>
</dbReference>
<dbReference type="Gene3D" id="3.90.1200.10">
    <property type="match status" value="1"/>
</dbReference>
<evidence type="ECO:0000256" key="1">
    <source>
        <dbReference type="ARBA" id="ARBA00011961"/>
    </source>
</evidence>
<reference evidence="3 4" key="1">
    <citation type="submission" date="2014-04" db="EMBL/GenBank/DDBJ databases">
        <authorList>
            <consortium name="DOE Joint Genome Institute"/>
            <person name="Kuo A."/>
            <person name="Martino E."/>
            <person name="Perotto S."/>
            <person name="Kohler A."/>
            <person name="Nagy L.G."/>
            <person name="Floudas D."/>
            <person name="Copeland A."/>
            <person name="Barry K.W."/>
            <person name="Cichocki N."/>
            <person name="Veneault-Fourrey C."/>
            <person name="LaButti K."/>
            <person name="Lindquist E.A."/>
            <person name="Lipzen A."/>
            <person name="Lundell T."/>
            <person name="Morin E."/>
            <person name="Murat C."/>
            <person name="Sun H."/>
            <person name="Tunlid A."/>
            <person name="Henrissat B."/>
            <person name="Grigoriev I.V."/>
            <person name="Hibbett D.S."/>
            <person name="Martin F."/>
            <person name="Nordberg H.P."/>
            <person name="Cantor M.N."/>
            <person name="Hua S.X."/>
        </authorList>
    </citation>
    <scope>NUCLEOTIDE SEQUENCE [LARGE SCALE GENOMIC DNA]</scope>
    <source>
        <strain evidence="3 4">Zn</strain>
    </source>
</reference>
<dbReference type="OrthoDB" id="5772781at2759"/>
<evidence type="ECO:0000313" key="3">
    <source>
        <dbReference type="EMBL" id="KIM96497.1"/>
    </source>
</evidence>
<keyword evidence="4" id="KW-1185">Reference proteome</keyword>
<dbReference type="SUPFAM" id="SSF56112">
    <property type="entry name" value="Protein kinase-like (PK-like)"/>
    <property type="match status" value="1"/>
</dbReference>
<sequence>TEVPELLEEVMQIHSCDSYGSSLWSKPAKISTTLADGEPKLFFLKCIEGPDGRAMLEGEFKSMRALYRVAPENFVPWPYAWGKLASGPEKYFYLSEFIEMDKRKPDPDQLCEKLYQMHKESQSQSRAFGFDINTWRGKLPQNLKRNRSWEKFYVQLLEGVKEQLESVKEQHRMKNSTSEKLEKIVDHLIAHVVKKVLGPLHTEVHNIKPTLIHGYLWDQNVGVESRTGNVFIFDASSFYAHYEMEIALWRSEMNKFLSMEVYKRKYLERMRISHPRNQFEDRMKIYSCYLALHQFVCRDAKYLIEEYGFPS</sequence>
<dbReference type="PIRSF" id="PIRSF006221">
    <property type="entry name" value="Ketosamine-3-kinase"/>
    <property type="match status" value="1"/>
</dbReference>
<dbReference type="GO" id="GO:0102193">
    <property type="term" value="F:protein-ribulosamine 3-kinase activity"/>
    <property type="evidence" value="ECO:0007669"/>
    <property type="project" value="UniProtKB-EC"/>
</dbReference>
<dbReference type="InParanoid" id="A0A0C3D3J7"/>
<evidence type="ECO:0000313" key="4">
    <source>
        <dbReference type="Proteomes" id="UP000054321"/>
    </source>
</evidence>
<dbReference type="InterPro" id="IPR016477">
    <property type="entry name" value="Fructo-/Ketosamine-3-kinase"/>
</dbReference>
<comment type="catalytic activity">
    <reaction evidence="2">
        <text>N(6)-D-ribulosyl-L-lysyl-[protein] + ATP = N(6)-(3-O-phospho-D-ribulosyl)-L-lysyl-[protein] + ADP + H(+)</text>
        <dbReference type="Rhea" id="RHEA:48432"/>
        <dbReference type="Rhea" id="RHEA-COMP:12103"/>
        <dbReference type="Rhea" id="RHEA-COMP:12104"/>
        <dbReference type="ChEBI" id="CHEBI:15378"/>
        <dbReference type="ChEBI" id="CHEBI:30616"/>
        <dbReference type="ChEBI" id="CHEBI:90418"/>
        <dbReference type="ChEBI" id="CHEBI:90420"/>
        <dbReference type="ChEBI" id="CHEBI:456216"/>
        <dbReference type="EC" id="2.7.1.172"/>
    </reaction>
    <physiologicalReaction direction="left-to-right" evidence="2">
        <dbReference type="Rhea" id="RHEA:48433"/>
    </physiologicalReaction>
</comment>
<evidence type="ECO:0000256" key="2">
    <source>
        <dbReference type="ARBA" id="ARBA00048655"/>
    </source>
</evidence>
<dbReference type="EC" id="2.7.1.172" evidence="1"/>
<protein>
    <recommendedName>
        <fullName evidence="1">protein-ribulosamine 3-kinase</fullName>
        <ecNumber evidence="1">2.7.1.172</ecNumber>
    </recommendedName>
</protein>
<dbReference type="Proteomes" id="UP000054321">
    <property type="component" value="Unassembled WGS sequence"/>
</dbReference>